<name>A0A8H5D152_9AGAR</name>
<protein>
    <recommendedName>
        <fullName evidence="5">Peptidase metallopeptidase domain-containing protein</fullName>
    </recommendedName>
</protein>
<dbReference type="GO" id="GO:0031012">
    <property type="term" value="C:extracellular matrix"/>
    <property type="evidence" value="ECO:0007669"/>
    <property type="project" value="InterPro"/>
</dbReference>
<gene>
    <name evidence="6" type="ORF">D9758_010353</name>
</gene>
<keyword evidence="2" id="KW-0479">Metal-binding</keyword>
<keyword evidence="7" id="KW-1185">Reference proteome</keyword>
<evidence type="ECO:0000313" key="6">
    <source>
        <dbReference type="EMBL" id="KAF5350791.1"/>
    </source>
</evidence>
<accession>A0A8H5D152</accession>
<dbReference type="InterPro" id="IPR006026">
    <property type="entry name" value="Peptidase_Metallo"/>
</dbReference>
<evidence type="ECO:0000256" key="2">
    <source>
        <dbReference type="ARBA" id="ARBA00022723"/>
    </source>
</evidence>
<evidence type="ECO:0000256" key="4">
    <source>
        <dbReference type="ARBA" id="ARBA00022833"/>
    </source>
</evidence>
<keyword evidence="4" id="KW-0862">Zinc</keyword>
<evidence type="ECO:0000256" key="1">
    <source>
        <dbReference type="ARBA" id="ARBA00022670"/>
    </source>
</evidence>
<dbReference type="Proteomes" id="UP000559256">
    <property type="component" value="Unassembled WGS sequence"/>
</dbReference>
<feature type="domain" description="Peptidase metallopeptidase" evidence="5">
    <location>
        <begin position="31"/>
        <end position="177"/>
    </location>
</feature>
<dbReference type="EMBL" id="JAACJM010000073">
    <property type="protein sequence ID" value="KAF5350791.1"/>
    <property type="molecule type" value="Genomic_DNA"/>
</dbReference>
<sequence length="378" mass="40756">MNPFSTSIYAHHIMSTPTVVCQCGPIPKDAELPFWPNDSGLITISFFGGTDAQKNIIKKAFEEYATYANITFNYKEDNASDADLRIAFTTGKALSAIGKNAAKVPKEQPTMDLGAITGNTDDVSVKSDRAVVLHQIGHALGLRHEFDDTKAIVESNFHKVDVKSVMSTTQTGAIVGNSELSNFDKALLLVVYPGKTPAYGEDLTWNVDLALQVLRFPEDVKREISNSKDIAKTRTIYATYVSKELAKIYPVGPTPPPGPKTDELDPILALALIHPSFRETVTRMVESDLRSRGQKLRPRPVEQSSADSAVPAEFVQALIAQLAMGGGASIGVQQGINGGAVSRPLPPDIQQGIFGAVLSMLKNPIFHNVVGSVVKAVI</sequence>
<dbReference type="InterPro" id="IPR024079">
    <property type="entry name" value="MetalloPept_cat_dom_sf"/>
</dbReference>
<dbReference type="Pfam" id="PF00413">
    <property type="entry name" value="Peptidase_M10"/>
    <property type="match status" value="1"/>
</dbReference>
<dbReference type="OrthoDB" id="291007at2759"/>
<evidence type="ECO:0000313" key="7">
    <source>
        <dbReference type="Proteomes" id="UP000559256"/>
    </source>
</evidence>
<dbReference type="Gene3D" id="3.40.390.10">
    <property type="entry name" value="Collagenase (Catalytic Domain)"/>
    <property type="match status" value="1"/>
</dbReference>
<keyword evidence="3" id="KW-0378">Hydrolase</keyword>
<dbReference type="GO" id="GO:0008270">
    <property type="term" value="F:zinc ion binding"/>
    <property type="evidence" value="ECO:0007669"/>
    <property type="project" value="InterPro"/>
</dbReference>
<organism evidence="6 7">
    <name type="scientific">Tetrapyrgos nigripes</name>
    <dbReference type="NCBI Taxonomy" id="182062"/>
    <lineage>
        <taxon>Eukaryota</taxon>
        <taxon>Fungi</taxon>
        <taxon>Dikarya</taxon>
        <taxon>Basidiomycota</taxon>
        <taxon>Agaricomycotina</taxon>
        <taxon>Agaricomycetes</taxon>
        <taxon>Agaricomycetidae</taxon>
        <taxon>Agaricales</taxon>
        <taxon>Marasmiineae</taxon>
        <taxon>Marasmiaceae</taxon>
        <taxon>Tetrapyrgos</taxon>
    </lineage>
</organism>
<dbReference type="SMART" id="SM00235">
    <property type="entry name" value="ZnMc"/>
    <property type="match status" value="1"/>
</dbReference>
<keyword evidence="1" id="KW-0645">Protease</keyword>
<comment type="caution">
    <text evidence="6">The sequence shown here is derived from an EMBL/GenBank/DDBJ whole genome shotgun (WGS) entry which is preliminary data.</text>
</comment>
<dbReference type="GO" id="GO:0006508">
    <property type="term" value="P:proteolysis"/>
    <property type="evidence" value="ECO:0007669"/>
    <property type="project" value="UniProtKB-KW"/>
</dbReference>
<evidence type="ECO:0000256" key="3">
    <source>
        <dbReference type="ARBA" id="ARBA00022801"/>
    </source>
</evidence>
<dbReference type="AlphaFoldDB" id="A0A8H5D152"/>
<dbReference type="InterPro" id="IPR001818">
    <property type="entry name" value="Pept_M10_metallopeptidase"/>
</dbReference>
<dbReference type="GO" id="GO:0004222">
    <property type="term" value="F:metalloendopeptidase activity"/>
    <property type="evidence" value="ECO:0007669"/>
    <property type="project" value="InterPro"/>
</dbReference>
<dbReference type="SUPFAM" id="SSF55486">
    <property type="entry name" value="Metalloproteases ('zincins'), catalytic domain"/>
    <property type="match status" value="1"/>
</dbReference>
<proteinExistence type="predicted"/>
<evidence type="ECO:0000259" key="5">
    <source>
        <dbReference type="SMART" id="SM00235"/>
    </source>
</evidence>
<reference evidence="6 7" key="1">
    <citation type="journal article" date="2020" name="ISME J.">
        <title>Uncovering the hidden diversity of litter-decomposition mechanisms in mushroom-forming fungi.</title>
        <authorList>
            <person name="Floudas D."/>
            <person name="Bentzer J."/>
            <person name="Ahren D."/>
            <person name="Johansson T."/>
            <person name="Persson P."/>
            <person name="Tunlid A."/>
        </authorList>
    </citation>
    <scope>NUCLEOTIDE SEQUENCE [LARGE SCALE GENOMIC DNA]</scope>
    <source>
        <strain evidence="6 7">CBS 291.85</strain>
    </source>
</reference>